<name>A0A0F6R4U9_9CAUD</name>
<evidence type="ECO:0000313" key="3">
    <source>
        <dbReference type="Proteomes" id="UP000033804"/>
    </source>
</evidence>
<reference evidence="3" key="2">
    <citation type="submission" date="2015-03" db="EMBL/GenBank/DDBJ databases">
        <title>The genome and structure of Sinorhizobium meliloti phage phiM9.</title>
        <authorList>
            <person name="Johnson M.C."/>
            <person name="Tatum K.B."/>
            <person name="Lynn J.S."/>
            <person name="Brewer T.E."/>
            <person name="Washburn B.K."/>
            <person name="Stroupe M.E."/>
            <person name="Jones K.M."/>
        </authorList>
    </citation>
    <scope>NUCLEOTIDE SEQUENCE [LARGE SCALE GENOMIC DNA]</scope>
</reference>
<sequence>MDYKARAVCFRDFDRPDVGAVCYLQPEPATWQTVGLAVSLAVLIPLIVYIIYENIKNRNDTYCSWR</sequence>
<evidence type="ECO:0000313" key="2">
    <source>
        <dbReference type="EMBL" id="AKE44652.1"/>
    </source>
</evidence>
<dbReference type="GeneID" id="26517704"/>
<reference evidence="2 3" key="1">
    <citation type="journal article" date="2015" name="J. Virol.">
        <title>Sinorhizobium meliloti Phage ?M9 Defines a New Group of T4 Superfamily Phages with Unusual Genomic Features but a Common T=16 Capsid.</title>
        <authorList>
            <person name="Johnson M.C."/>
            <person name="Tatum K.B."/>
            <person name="Lynn J.S."/>
            <person name="Brewer T.E."/>
            <person name="Lu S."/>
            <person name="Washburn B.K."/>
            <person name="Stroupe M.E."/>
            <person name="Jones K.M."/>
        </authorList>
    </citation>
    <scope>NUCLEOTIDE SEQUENCE [LARGE SCALE GENOMIC DNA]</scope>
</reference>
<keyword evidence="1" id="KW-0812">Transmembrane</keyword>
<accession>A0A0F6R4U9</accession>
<gene>
    <name evidence="2" type="ORF">Sm_phiM9_022</name>
</gene>
<dbReference type="KEGG" id="vg:26517704"/>
<feature type="transmembrane region" description="Helical" evidence="1">
    <location>
        <begin position="33"/>
        <end position="52"/>
    </location>
</feature>
<evidence type="ECO:0000256" key="1">
    <source>
        <dbReference type="SAM" id="Phobius"/>
    </source>
</evidence>
<protein>
    <submittedName>
        <fullName evidence="2">Uncharacterized protein</fullName>
    </submittedName>
</protein>
<dbReference type="EMBL" id="KP881232">
    <property type="protein sequence ID" value="AKE44652.1"/>
    <property type="molecule type" value="Genomic_DNA"/>
</dbReference>
<organism evidence="2 3">
    <name type="scientific">Sinorhizobium phage phiM9</name>
    <dbReference type="NCBI Taxonomy" id="1636182"/>
    <lineage>
        <taxon>Viruses</taxon>
        <taxon>Duplodnaviria</taxon>
        <taxon>Heunggongvirae</taxon>
        <taxon>Uroviricota</taxon>
        <taxon>Caudoviricetes</taxon>
        <taxon>Pootjesviridae</taxon>
        <taxon>Emnonavirus</taxon>
        <taxon>Emnonavirus phiM9</taxon>
    </lineage>
</organism>
<proteinExistence type="predicted"/>
<keyword evidence="1" id="KW-0472">Membrane</keyword>
<keyword evidence="1" id="KW-1133">Transmembrane helix</keyword>
<dbReference type="RefSeq" id="YP_009189406.1">
    <property type="nucleotide sequence ID" value="NC_028676.1"/>
</dbReference>
<dbReference type="Proteomes" id="UP000033804">
    <property type="component" value="Segment"/>
</dbReference>
<keyword evidence="3" id="KW-1185">Reference proteome</keyword>